<dbReference type="Gene3D" id="3.30.565.10">
    <property type="entry name" value="Histidine kinase-like ATPase, C-terminal domain"/>
    <property type="match status" value="1"/>
</dbReference>
<dbReference type="GO" id="GO:0000155">
    <property type="term" value="F:phosphorelay sensor kinase activity"/>
    <property type="evidence" value="ECO:0007669"/>
    <property type="project" value="InterPro"/>
</dbReference>
<dbReference type="InterPro" id="IPR050640">
    <property type="entry name" value="Bact_2-comp_sensor_kinase"/>
</dbReference>
<keyword evidence="1" id="KW-1133">Transmembrane helix</keyword>
<feature type="domain" description="Signal transduction histidine kinase internal region" evidence="2">
    <location>
        <begin position="191"/>
        <end position="268"/>
    </location>
</feature>
<feature type="transmembrane region" description="Helical" evidence="1">
    <location>
        <begin position="141"/>
        <end position="164"/>
    </location>
</feature>
<protein>
    <submittedName>
        <fullName evidence="3">Histidine kinase</fullName>
    </submittedName>
</protein>
<comment type="caution">
    <text evidence="3">The sequence shown here is derived from an EMBL/GenBank/DDBJ whole genome shotgun (WGS) entry which is preliminary data.</text>
</comment>
<evidence type="ECO:0000313" key="4">
    <source>
        <dbReference type="Proteomes" id="UP000006241"/>
    </source>
</evidence>
<organism evidence="3 4">
    <name type="scientific">Sphingobacterium spiritivorum ATCC 33300</name>
    <dbReference type="NCBI Taxonomy" id="525372"/>
    <lineage>
        <taxon>Bacteria</taxon>
        <taxon>Pseudomonadati</taxon>
        <taxon>Bacteroidota</taxon>
        <taxon>Sphingobacteriia</taxon>
        <taxon>Sphingobacteriales</taxon>
        <taxon>Sphingobacteriaceae</taxon>
        <taxon>Sphingobacterium</taxon>
    </lineage>
</organism>
<sequence>MEYNKEVIITEKKLSTNKVKRILLVVFAFLLFYLVSFLIDPYGEFWQEYFQRGIFEIIEELVISFIFCFLISESSIFIHSRLNKYVPWTKNKIKRLVLELSLNFFVVLILIVLNSVCYYLIYDDPAYSQSEPSIEEIRNLLQFIIVSMIISFMIISINTGSYLINNWVNTETQVANHKLRTAEWKQASVEAELNALKLQLNPHFIFNNLSVLSELILEDQQLGYAYSESFSKVYRFLLVNSKKNMILLEEELKFLNSYIFLIKHRIGQGVHFEIDVQEESKNMYIPPLTLQLLIENALKHNKTDRKNPLRITIRTSTQHILTVENTLSLIEKPEGYSTGIGLTNIISRFNLLSKQPPEIVTSTDSFKVIIHLMEYDR</sequence>
<dbReference type="GO" id="GO:0016020">
    <property type="term" value="C:membrane"/>
    <property type="evidence" value="ECO:0007669"/>
    <property type="project" value="InterPro"/>
</dbReference>
<evidence type="ECO:0000313" key="3">
    <source>
        <dbReference type="EMBL" id="EEI92245.1"/>
    </source>
</evidence>
<gene>
    <name evidence="3" type="ORF">HMPREF0765_2172</name>
</gene>
<feature type="transmembrane region" description="Helical" evidence="1">
    <location>
        <begin position="100"/>
        <end position="121"/>
    </location>
</feature>
<dbReference type="PANTHER" id="PTHR34220">
    <property type="entry name" value="SENSOR HISTIDINE KINASE YPDA"/>
    <property type="match status" value="1"/>
</dbReference>
<feature type="transmembrane region" description="Helical" evidence="1">
    <location>
        <begin position="61"/>
        <end position="79"/>
    </location>
</feature>
<accession>C2FXW6</accession>
<evidence type="ECO:0000256" key="1">
    <source>
        <dbReference type="SAM" id="Phobius"/>
    </source>
</evidence>
<dbReference type="EMBL" id="ACHB01000050">
    <property type="protein sequence ID" value="EEI92245.1"/>
    <property type="molecule type" value="Genomic_DNA"/>
</dbReference>
<keyword evidence="3" id="KW-0808">Transferase</keyword>
<dbReference type="HOGENOM" id="CLU_020473_0_1_10"/>
<keyword evidence="1" id="KW-0812">Transmembrane</keyword>
<feature type="transmembrane region" description="Helical" evidence="1">
    <location>
        <begin position="21"/>
        <end position="39"/>
    </location>
</feature>
<dbReference type="PANTHER" id="PTHR34220:SF7">
    <property type="entry name" value="SENSOR HISTIDINE KINASE YPDA"/>
    <property type="match status" value="1"/>
</dbReference>
<reference evidence="3 4" key="1">
    <citation type="submission" date="2009-01" db="EMBL/GenBank/DDBJ databases">
        <authorList>
            <person name="Qin X."/>
            <person name="Bachman B."/>
            <person name="Battles P."/>
            <person name="Bell A."/>
            <person name="Bess C."/>
            <person name="Bickham C."/>
            <person name="Chaboub L."/>
            <person name="Chen D."/>
            <person name="Coyle M."/>
            <person name="Deiros D.R."/>
            <person name="Dinh H."/>
            <person name="Forbes L."/>
            <person name="Fowler G."/>
            <person name="Francisco L."/>
            <person name="Fu Q."/>
            <person name="Gubbala S."/>
            <person name="Hale W."/>
            <person name="Han Y."/>
            <person name="Hemphill L."/>
            <person name="Highlander S.K."/>
            <person name="Hirani K."/>
            <person name="Hogues M."/>
            <person name="Jackson L."/>
            <person name="Jakkamsetti A."/>
            <person name="Javaid M."/>
            <person name="Jiang H."/>
            <person name="Korchina V."/>
            <person name="Kovar C."/>
            <person name="Lara F."/>
            <person name="Lee S."/>
            <person name="Mata R."/>
            <person name="Mathew T."/>
            <person name="Moen C."/>
            <person name="Morales K."/>
            <person name="Munidasa M."/>
            <person name="Nazareth L."/>
            <person name="Ngo R."/>
            <person name="Nguyen L."/>
            <person name="Okwuonu G."/>
            <person name="Ongeri F."/>
            <person name="Patil S."/>
            <person name="Petrosino J."/>
            <person name="Pham C."/>
            <person name="Pham P."/>
            <person name="Pu L.-L."/>
            <person name="Puazo M."/>
            <person name="Raj R."/>
            <person name="Reid J."/>
            <person name="Rouhana J."/>
            <person name="Saada N."/>
            <person name="Shang Y."/>
            <person name="Simmons D."/>
            <person name="Thornton R."/>
            <person name="Warren J."/>
            <person name="Weissenberger G."/>
            <person name="Zhang J."/>
            <person name="Zhang L."/>
            <person name="Zhou C."/>
            <person name="Zhu D."/>
            <person name="Muzny D."/>
            <person name="Worley K."/>
            <person name="Gibbs R."/>
        </authorList>
    </citation>
    <scope>NUCLEOTIDE SEQUENCE [LARGE SCALE GENOMIC DNA]</scope>
    <source>
        <strain evidence="3 4">ATCC 33300</strain>
    </source>
</reference>
<dbReference type="RefSeq" id="WP_003010478.1">
    <property type="nucleotide sequence ID" value="NZ_GG668633.1"/>
</dbReference>
<dbReference type="Pfam" id="PF06580">
    <property type="entry name" value="His_kinase"/>
    <property type="match status" value="1"/>
</dbReference>
<name>C2FXW6_SPHSI</name>
<dbReference type="InterPro" id="IPR010559">
    <property type="entry name" value="Sig_transdc_His_kin_internal"/>
</dbReference>
<dbReference type="InterPro" id="IPR036890">
    <property type="entry name" value="HATPase_C_sf"/>
</dbReference>
<keyword evidence="1" id="KW-0472">Membrane</keyword>
<keyword evidence="3" id="KW-0418">Kinase</keyword>
<dbReference type="AlphaFoldDB" id="C2FXW6"/>
<proteinExistence type="predicted"/>
<evidence type="ECO:0000259" key="2">
    <source>
        <dbReference type="Pfam" id="PF06580"/>
    </source>
</evidence>
<dbReference type="Proteomes" id="UP000006241">
    <property type="component" value="Unassembled WGS sequence"/>
</dbReference>